<evidence type="ECO:0000313" key="2">
    <source>
        <dbReference type="EMBL" id="SNR48015.1"/>
    </source>
</evidence>
<proteinExistence type="predicted"/>
<evidence type="ECO:0000313" key="3">
    <source>
        <dbReference type="Proteomes" id="UP000198379"/>
    </source>
</evidence>
<reference evidence="2 3" key="1">
    <citation type="submission" date="2017-06" db="EMBL/GenBank/DDBJ databases">
        <authorList>
            <person name="Kim H.J."/>
            <person name="Triplett B.A."/>
        </authorList>
    </citation>
    <scope>NUCLEOTIDE SEQUENCE [LARGE SCALE GENOMIC DNA]</scope>
    <source>
        <strain evidence="2 3">DSM 25597</strain>
    </source>
</reference>
<evidence type="ECO:0000256" key="1">
    <source>
        <dbReference type="SAM" id="Coils"/>
    </source>
</evidence>
<protein>
    <recommendedName>
        <fullName evidence="4">Cell division protein ZapB</fullName>
    </recommendedName>
</protein>
<keyword evidence="3" id="KW-1185">Reference proteome</keyword>
<dbReference type="EMBL" id="FZNY01000001">
    <property type="protein sequence ID" value="SNR48015.1"/>
    <property type="molecule type" value="Genomic_DNA"/>
</dbReference>
<name>A0A238WNA1_9FLAO</name>
<keyword evidence="1" id="KW-0175">Coiled coil</keyword>
<dbReference type="AlphaFoldDB" id="A0A238WNA1"/>
<evidence type="ECO:0008006" key="4">
    <source>
        <dbReference type="Google" id="ProtNLM"/>
    </source>
</evidence>
<dbReference type="Proteomes" id="UP000198379">
    <property type="component" value="Unassembled WGS sequence"/>
</dbReference>
<feature type="coiled-coil region" evidence="1">
    <location>
        <begin position="32"/>
        <end position="160"/>
    </location>
</feature>
<accession>A0A238WNA1</accession>
<dbReference type="OrthoDB" id="1115172at2"/>
<dbReference type="RefSeq" id="WP_089370548.1">
    <property type="nucleotide sequence ID" value="NZ_BMEP01000003.1"/>
</dbReference>
<gene>
    <name evidence="2" type="ORF">SAMN06265376_1011261</name>
</gene>
<sequence>MGTKSTKNTLLILTILLCLVVVGLGAYTIKVHGDMQENESRLKEEKAIIERELKEEIKKYNDILTEKNILSNELSDAKESLEALQKRLDSNEITQATVRAYRIELNKMRRERELLFKQNDSLLNETERLAKLNEETQDALEKVVKAKNELENDKRVLENKISLGAQITASNLIVRGVIQRNSGKFFNTSRANRAKMVRICYEVNENKLAKPGDLNFFVQVLNSKGEMIGIPREEKLSNGERIRFNSRTTIPYSNKPFNVCELVLPVQTFEKDAYTVNVFHEDRLLLTSILELK</sequence>
<organism evidence="2 3">
    <name type="scientific">Dokdonia pacifica</name>
    <dbReference type="NCBI Taxonomy" id="1627892"/>
    <lineage>
        <taxon>Bacteria</taxon>
        <taxon>Pseudomonadati</taxon>
        <taxon>Bacteroidota</taxon>
        <taxon>Flavobacteriia</taxon>
        <taxon>Flavobacteriales</taxon>
        <taxon>Flavobacteriaceae</taxon>
        <taxon>Dokdonia</taxon>
    </lineage>
</organism>